<dbReference type="EC" id="2.1.1.-" evidence="3"/>
<dbReference type="GO" id="GO:0008168">
    <property type="term" value="F:methyltransferase activity"/>
    <property type="evidence" value="ECO:0007669"/>
    <property type="project" value="UniProtKB-KW"/>
</dbReference>
<dbReference type="PANTHER" id="PTHR45036">
    <property type="entry name" value="METHYLTRANSFERASE LIKE 7B"/>
    <property type="match status" value="1"/>
</dbReference>
<dbReference type="InterPro" id="IPR013216">
    <property type="entry name" value="Methyltransf_11"/>
</dbReference>
<dbReference type="Proteomes" id="UP001589700">
    <property type="component" value="Unassembled WGS sequence"/>
</dbReference>
<feature type="region of interest" description="Disordered" evidence="1">
    <location>
        <begin position="1"/>
        <end position="29"/>
    </location>
</feature>
<evidence type="ECO:0000259" key="2">
    <source>
        <dbReference type="Pfam" id="PF08241"/>
    </source>
</evidence>
<gene>
    <name evidence="3" type="ORF">ACFFVD_11230</name>
</gene>
<feature type="domain" description="Methyltransferase type 11" evidence="2">
    <location>
        <begin position="67"/>
        <end position="166"/>
    </location>
</feature>
<organism evidence="3 4">
    <name type="scientific">Dietzia aerolata</name>
    <dbReference type="NCBI Taxonomy" id="595984"/>
    <lineage>
        <taxon>Bacteria</taxon>
        <taxon>Bacillati</taxon>
        <taxon>Actinomycetota</taxon>
        <taxon>Actinomycetes</taxon>
        <taxon>Mycobacteriales</taxon>
        <taxon>Dietziaceae</taxon>
        <taxon>Dietzia</taxon>
    </lineage>
</organism>
<dbReference type="Pfam" id="PF08241">
    <property type="entry name" value="Methyltransf_11"/>
    <property type="match status" value="1"/>
</dbReference>
<dbReference type="EMBL" id="JBHMDY010000006">
    <property type="protein sequence ID" value="MFB9260374.1"/>
    <property type="molecule type" value="Genomic_DNA"/>
</dbReference>
<dbReference type="Gene3D" id="3.40.50.150">
    <property type="entry name" value="Vaccinia Virus protein VP39"/>
    <property type="match status" value="1"/>
</dbReference>
<protein>
    <submittedName>
        <fullName evidence="3">Class I SAM-dependent methyltransferase</fullName>
        <ecNumber evidence="3">2.1.1.-</ecNumber>
    </submittedName>
</protein>
<dbReference type="GO" id="GO:0032259">
    <property type="term" value="P:methylation"/>
    <property type="evidence" value="ECO:0007669"/>
    <property type="project" value="UniProtKB-KW"/>
</dbReference>
<keyword evidence="3" id="KW-0808">Transferase</keyword>
<evidence type="ECO:0000313" key="3">
    <source>
        <dbReference type="EMBL" id="MFB9260374.1"/>
    </source>
</evidence>
<dbReference type="InterPro" id="IPR052356">
    <property type="entry name" value="Thiol_S-MT"/>
</dbReference>
<dbReference type="InterPro" id="IPR029063">
    <property type="entry name" value="SAM-dependent_MTases_sf"/>
</dbReference>
<sequence>MTDPAGPADSSSPTDPTDPAVTTRPTGPARDDALFARGWALASPVLERAGLARARRKLVAGLSGTVVEVGAGSGATFEHYPPEVTRVVAVEPNRLLRERARRRADRLARTATDTAGRPRIEVVDSVAEALPVGDGDADAVVFGLVLCTVPDVPAALAEARRVLRAGRGDLPAGELRLLEHVRADGALGRAADRIAPLWGHIGGGCRPNQDTASLLAGAGFDTAGLRTRPFPPVVPAMPMLTGSARVAHSA</sequence>
<dbReference type="RefSeq" id="WP_380023626.1">
    <property type="nucleotide sequence ID" value="NZ_JBHMDY010000006.1"/>
</dbReference>
<dbReference type="PANTHER" id="PTHR45036:SF1">
    <property type="entry name" value="METHYLTRANSFERASE LIKE 7A"/>
    <property type="match status" value="1"/>
</dbReference>
<dbReference type="CDD" id="cd02440">
    <property type="entry name" value="AdoMet_MTases"/>
    <property type="match status" value="1"/>
</dbReference>
<evidence type="ECO:0000313" key="4">
    <source>
        <dbReference type="Proteomes" id="UP001589700"/>
    </source>
</evidence>
<dbReference type="SUPFAM" id="SSF53335">
    <property type="entry name" value="S-adenosyl-L-methionine-dependent methyltransferases"/>
    <property type="match status" value="1"/>
</dbReference>
<accession>A0ABV5JRH5</accession>
<keyword evidence="3" id="KW-0489">Methyltransferase</keyword>
<comment type="caution">
    <text evidence="3">The sequence shown here is derived from an EMBL/GenBank/DDBJ whole genome shotgun (WGS) entry which is preliminary data.</text>
</comment>
<proteinExistence type="predicted"/>
<reference evidence="3 4" key="1">
    <citation type="submission" date="2024-09" db="EMBL/GenBank/DDBJ databases">
        <authorList>
            <person name="Sun Q."/>
            <person name="Mori K."/>
        </authorList>
    </citation>
    <scope>NUCLEOTIDE SEQUENCE [LARGE SCALE GENOMIC DNA]</scope>
    <source>
        <strain evidence="3 4">CCM 7659</strain>
    </source>
</reference>
<name>A0ABV5JRH5_9ACTN</name>
<keyword evidence="4" id="KW-1185">Reference proteome</keyword>
<evidence type="ECO:0000256" key="1">
    <source>
        <dbReference type="SAM" id="MobiDB-lite"/>
    </source>
</evidence>